<evidence type="ECO:0000313" key="2">
    <source>
        <dbReference type="EMBL" id="MXQ93931.1"/>
    </source>
</evidence>
<evidence type="ECO:0000313" key="3">
    <source>
        <dbReference type="Proteomes" id="UP000322234"/>
    </source>
</evidence>
<comment type="caution">
    <text evidence="2">The sequence shown here is derived from an EMBL/GenBank/DDBJ whole genome shotgun (WGS) entry which is preliminary data.</text>
</comment>
<organism evidence="2 3">
    <name type="scientific">Bos mutus</name>
    <name type="common">wild yak</name>
    <dbReference type="NCBI Taxonomy" id="72004"/>
    <lineage>
        <taxon>Eukaryota</taxon>
        <taxon>Metazoa</taxon>
        <taxon>Chordata</taxon>
        <taxon>Craniata</taxon>
        <taxon>Vertebrata</taxon>
        <taxon>Euteleostomi</taxon>
        <taxon>Mammalia</taxon>
        <taxon>Eutheria</taxon>
        <taxon>Laurasiatheria</taxon>
        <taxon>Artiodactyla</taxon>
        <taxon>Ruminantia</taxon>
        <taxon>Pecora</taxon>
        <taxon>Bovidae</taxon>
        <taxon>Bovinae</taxon>
        <taxon>Bos</taxon>
    </lineage>
</organism>
<proteinExistence type="predicted"/>
<reference evidence="2" key="1">
    <citation type="submission" date="2019-10" db="EMBL/GenBank/DDBJ databases">
        <title>The sequence and de novo assembly of the wild yak genome.</title>
        <authorList>
            <person name="Liu Y."/>
        </authorList>
    </citation>
    <scope>NUCLEOTIDE SEQUENCE [LARGE SCALE GENOMIC DNA]</scope>
    <source>
        <strain evidence="2">WY2019</strain>
    </source>
</reference>
<gene>
    <name evidence="2" type="ORF">E5288_WYG018479</name>
</gene>
<dbReference type="AlphaFoldDB" id="A0A6B0RXI8"/>
<feature type="region of interest" description="Disordered" evidence="1">
    <location>
        <begin position="157"/>
        <end position="176"/>
    </location>
</feature>
<dbReference type="EMBL" id="VBQZ03000103">
    <property type="protein sequence ID" value="MXQ93931.1"/>
    <property type="molecule type" value="Genomic_DNA"/>
</dbReference>
<evidence type="ECO:0000256" key="1">
    <source>
        <dbReference type="SAM" id="MobiDB-lite"/>
    </source>
</evidence>
<sequence length="176" mass="19447">MPNQLFISQASLNHEDCDVTPSSCSAVAPLPLSPVFHITNQKLKQTEHVFSSVRQRNLACGESISGQIWRTGRGGSRLGSQLEHQKPSINRSINKYFISHMTVPPSSSSSEHLIAGAQAEVTLSQAARAGENTFEVATVRSSYFMSMELKAVKYPEFPKPDPTERTTSWEQDIQLV</sequence>
<accession>A0A6B0RXI8</accession>
<protein>
    <submittedName>
        <fullName evidence="2">Uncharacterized protein</fullName>
    </submittedName>
</protein>
<name>A0A6B0RXI8_9CETA</name>
<keyword evidence="3" id="KW-1185">Reference proteome</keyword>
<dbReference type="Proteomes" id="UP000322234">
    <property type="component" value="Unassembled WGS sequence"/>
</dbReference>
<feature type="compositionally biased region" description="Polar residues" evidence="1">
    <location>
        <begin position="165"/>
        <end position="176"/>
    </location>
</feature>